<evidence type="ECO:0000256" key="7">
    <source>
        <dbReference type="ARBA" id="ARBA00022989"/>
    </source>
</evidence>
<feature type="transmembrane region" description="Helical" evidence="10">
    <location>
        <begin position="401"/>
        <end position="425"/>
    </location>
</feature>
<comment type="subcellular location">
    <subcellularLocation>
        <location evidence="1">Cell membrane</location>
        <topology evidence="1">Multi-pass membrane protein</topology>
    </subcellularLocation>
</comment>
<dbReference type="GO" id="GO:0005886">
    <property type="term" value="C:plasma membrane"/>
    <property type="evidence" value="ECO:0007669"/>
    <property type="project" value="UniProtKB-SubCell"/>
</dbReference>
<feature type="transmembrane region" description="Helical" evidence="10">
    <location>
        <begin position="431"/>
        <end position="450"/>
    </location>
</feature>
<dbReference type="PANTHER" id="PTHR43823">
    <property type="entry name" value="SPORULATION PROTEIN YKVU"/>
    <property type="match status" value="1"/>
</dbReference>
<feature type="transmembrane region" description="Helical" evidence="10">
    <location>
        <begin position="260"/>
        <end position="279"/>
    </location>
</feature>
<dbReference type="EMBL" id="LGSS01000014">
    <property type="protein sequence ID" value="KNF07657.1"/>
    <property type="molecule type" value="Genomic_DNA"/>
</dbReference>
<dbReference type="RefSeq" id="WP_050356093.1">
    <property type="nucleotide sequence ID" value="NZ_LGSS01000014.1"/>
</dbReference>
<dbReference type="GO" id="GO:0042910">
    <property type="term" value="F:xenobiotic transmembrane transporter activity"/>
    <property type="evidence" value="ECO:0007669"/>
    <property type="project" value="InterPro"/>
</dbReference>
<keyword evidence="12" id="KW-1185">Reference proteome</keyword>
<comment type="caution">
    <text evidence="11">The sequence shown here is derived from an EMBL/GenBank/DDBJ whole genome shotgun (WGS) entry which is preliminary data.</text>
</comment>
<evidence type="ECO:0000256" key="10">
    <source>
        <dbReference type="SAM" id="Phobius"/>
    </source>
</evidence>
<feature type="transmembrane region" description="Helical" evidence="10">
    <location>
        <begin position="109"/>
        <end position="133"/>
    </location>
</feature>
<dbReference type="PANTHER" id="PTHR43823:SF3">
    <property type="entry name" value="MULTIDRUG EXPORT PROTEIN MEPA"/>
    <property type="match status" value="1"/>
</dbReference>
<feature type="transmembrane region" description="Helical" evidence="10">
    <location>
        <begin position="153"/>
        <end position="174"/>
    </location>
</feature>
<keyword evidence="7 10" id="KW-1133">Transmembrane helix</keyword>
<evidence type="ECO:0000256" key="6">
    <source>
        <dbReference type="ARBA" id="ARBA00022692"/>
    </source>
</evidence>
<evidence type="ECO:0000256" key="1">
    <source>
        <dbReference type="ARBA" id="ARBA00004651"/>
    </source>
</evidence>
<evidence type="ECO:0000256" key="3">
    <source>
        <dbReference type="ARBA" id="ARBA00022106"/>
    </source>
</evidence>
<dbReference type="AlphaFoldDB" id="A0A0L0W879"/>
<dbReference type="PIRSF" id="PIRSF006603">
    <property type="entry name" value="DinF"/>
    <property type="match status" value="1"/>
</dbReference>
<gene>
    <name evidence="11" type="ORF">CLPU_14c00750</name>
</gene>
<proteinExistence type="inferred from homology"/>
<keyword evidence="9" id="KW-0046">Antibiotic resistance</keyword>
<evidence type="ECO:0000313" key="12">
    <source>
        <dbReference type="Proteomes" id="UP000037267"/>
    </source>
</evidence>
<dbReference type="NCBIfam" id="TIGR00797">
    <property type="entry name" value="matE"/>
    <property type="match status" value="1"/>
</dbReference>
<feature type="transmembrane region" description="Helical" evidence="10">
    <location>
        <begin position="29"/>
        <end position="53"/>
    </location>
</feature>
<protein>
    <recommendedName>
        <fullName evidence="3">Multidrug export protein MepA</fullName>
    </recommendedName>
</protein>
<dbReference type="GO" id="GO:0015297">
    <property type="term" value="F:antiporter activity"/>
    <property type="evidence" value="ECO:0007669"/>
    <property type="project" value="InterPro"/>
</dbReference>
<feature type="transmembrane region" description="Helical" evidence="10">
    <location>
        <begin position="73"/>
        <end position="97"/>
    </location>
</feature>
<keyword evidence="4" id="KW-0813">Transport</keyword>
<evidence type="ECO:0000256" key="2">
    <source>
        <dbReference type="ARBA" id="ARBA00008417"/>
    </source>
</evidence>
<keyword evidence="8 10" id="KW-0472">Membrane</keyword>
<name>A0A0L0W879_GOTPU</name>
<feature type="transmembrane region" description="Helical" evidence="10">
    <location>
        <begin position="291"/>
        <end position="311"/>
    </location>
</feature>
<feature type="transmembrane region" description="Helical" evidence="10">
    <location>
        <begin position="208"/>
        <end position="232"/>
    </location>
</feature>
<feature type="transmembrane region" description="Helical" evidence="10">
    <location>
        <begin position="332"/>
        <end position="357"/>
    </location>
</feature>
<keyword evidence="5" id="KW-1003">Cell membrane</keyword>
<dbReference type="InterPro" id="IPR045070">
    <property type="entry name" value="MATE_MepA-like"/>
</dbReference>
<feature type="transmembrane region" description="Helical" evidence="10">
    <location>
        <begin position="181"/>
        <end position="202"/>
    </location>
</feature>
<comment type="similarity">
    <text evidence="2">Belongs to the multi antimicrobial extrusion (MATE) (TC 2.A.66.1) family. MepA subfamily.</text>
</comment>
<accession>A0A0L0W879</accession>
<sequence length="455" mass="49027">MADKYNEDVYIDDTSKNKKSKIDLGKDSILKIFFSYAIPSIIGMIAMTSAGIIDGIFVGQLVGANALAAINLAMPVMSVFAGIGVMIAMGGATLANIRRGEKNARESNNLFTVTIVLVIVLAAIATFFSTLFSDSFASLLGAQTDTHRLVSTYIRYLSIFFIPFLGVFVLDMFLRNDGFPVFPIACTISGSIINIVLDYVLIAKFNMGISGAALATGISQLVPFMIMSIFLLRKSSWKIVKPHFDIKAIGAMLFNGSSELLSNISAGVSGFVFNLIIIKNIGTMGVAAYSVANYAATIAIAVFFEIASAINPGISFNRGSGDIKRVLSFRRVGIMFSMACGIVLSLVLIISGKGIVYMFVGNNAEVTELAIHIIKFYAIAMLLMGVNVVSSMYYTAINQPLISAVIAASRSLIFLIIGVVFLPMIIGQNGIWGSIVFAEVITLIVTIYFFKKKPY</sequence>
<evidence type="ECO:0000256" key="4">
    <source>
        <dbReference type="ARBA" id="ARBA00022448"/>
    </source>
</evidence>
<keyword evidence="6 10" id="KW-0812">Transmembrane</keyword>
<dbReference type="Proteomes" id="UP000037267">
    <property type="component" value="Unassembled WGS sequence"/>
</dbReference>
<dbReference type="OrthoDB" id="9808954at2"/>
<evidence type="ECO:0000256" key="9">
    <source>
        <dbReference type="ARBA" id="ARBA00023251"/>
    </source>
</evidence>
<dbReference type="STRING" id="1503.CLPU_14c00750"/>
<dbReference type="InterPro" id="IPR051327">
    <property type="entry name" value="MATE_MepA_subfamily"/>
</dbReference>
<dbReference type="CDD" id="cd13143">
    <property type="entry name" value="MATE_MepA_like"/>
    <property type="match status" value="1"/>
</dbReference>
<dbReference type="InterPro" id="IPR048279">
    <property type="entry name" value="MdtK-like"/>
</dbReference>
<reference evidence="12" key="1">
    <citation type="submission" date="2015-07" db="EMBL/GenBank/DDBJ databases">
        <title>Draft genome sequence of the purine-degrading Gottschalkia purinilyticum DSM 1384 (formerly Clostridium purinilyticum).</title>
        <authorList>
            <person name="Poehlein A."/>
            <person name="Schiel-Bengelsdorf B."/>
            <person name="Bengelsdorf F.R."/>
            <person name="Daniel R."/>
            <person name="Duerre P."/>
        </authorList>
    </citation>
    <scope>NUCLEOTIDE SEQUENCE [LARGE SCALE GENOMIC DNA]</scope>
    <source>
        <strain evidence="12">DSM 1384</strain>
    </source>
</reference>
<evidence type="ECO:0000256" key="5">
    <source>
        <dbReference type="ARBA" id="ARBA00022475"/>
    </source>
</evidence>
<dbReference type="Pfam" id="PF01554">
    <property type="entry name" value="MatE"/>
    <property type="match status" value="2"/>
</dbReference>
<dbReference type="InterPro" id="IPR002528">
    <property type="entry name" value="MATE_fam"/>
</dbReference>
<evidence type="ECO:0000313" key="11">
    <source>
        <dbReference type="EMBL" id="KNF07657.1"/>
    </source>
</evidence>
<organism evidence="11 12">
    <name type="scientific">Gottschalkia purinilytica</name>
    <name type="common">Clostridium purinilyticum</name>
    <dbReference type="NCBI Taxonomy" id="1503"/>
    <lineage>
        <taxon>Bacteria</taxon>
        <taxon>Bacillati</taxon>
        <taxon>Bacillota</taxon>
        <taxon>Tissierellia</taxon>
        <taxon>Tissierellales</taxon>
        <taxon>Gottschalkiaceae</taxon>
        <taxon>Gottschalkia</taxon>
    </lineage>
</organism>
<feature type="transmembrane region" description="Helical" evidence="10">
    <location>
        <begin position="369"/>
        <end position="389"/>
    </location>
</feature>
<dbReference type="GO" id="GO:0046677">
    <property type="term" value="P:response to antibiotic"/>
    <property type="evidence" value="ECO:0007669"/>
    <property type="project" value="UniProtKB-KW"/>
</dbReference>
<evidence type="ECO:0000256" key="8">
    <source>
        <dbReference type="ARBA" id="ARBA00023136"/>
    </source>
</evidence>